<comment type="caution">
    <text evidence="1">The sequence shown here is derived from an EMBL/GenBank/DDBJ whole genome shotgun (WGS) entry which is preliminary data.</text>
</comment>
<proteinExistence type="predicted"/>
<dbReference type="InterPro" id="IPR016181">
    <property type="entry name" value="Acyl_CoA_acyltransferase"/>
</dbReference>
<protein>
    <recommendedName>
        <fullName evidence="3">N-acetyltransferase domain-containing protein</fullName>
    </recommendedName>
</protein>
<sequence>MAEMIVRDATLGDVAALVAHGRDFLMAAMPEGYSYDEAGAAALVSGLIVSPAGLVVVAECDRRLVGGLVAIAYKAPFTVELQAREIAWWIEPSARGSRRVFDMIGRLEAFGAATGCKHVVLSTIDSVSPDALNRFLTSRRGYTHAENAFIRAV</sequence>
<evidence type="ECO:0000313" key="2">
    <source>
        <dbReference type="Proteomes" id="UP001166585"/>
    </source>
</evidence>
<dbReference type="EMBL" id="JAHCQH010000014">
    <property type="protein sequence ID" value="MBS9476245.1"/>
    <property type="molecule type" value="Genomic_DNA"/>
</dbReference>
<dbReference type="Gene3D" id="3.40.630.30">
    <property type="match status" value="1"/>
</dbReference>
<evidence type="ECO:0000313" key="1">
    <source>
        <dbReference type="EMBL" id="MBS9476245.1"/>
    </source>
</evidence>
<gene>
    <name evidence="1" type="ORF">KIP89_03905</name>
</gene>
<accession>A0ABS5R3L4</accession>
<keyword evidence="2" id="KW-1185">Reference proteome</keyword>
<organism evidence="1 2">
    <name type="scientific">Ancylobacter radicis</name>
    <dbReference type="NCBI Taxonomy" id="2836179"/>
    <lineage>
        <taxon>Bacteria</taxon>
        <taxon>Pseudomonadati</taxon>
        <taxon>Pseudomonadota</taxon>
        <taxon>Alphaproteobacteria</taxon>
        <taxon>Hyphomicrobiales</taxon>
        <taxon>Xanthobacteraceae</taxon>
        <taxon>Ancylobacter</taxon>
    </lineage>
</organism>
<name>A0ABS5R3L4_9HYPH</name>
<dbReference type="SUPFAM" id="SSF55729">
    <property type="entry name" value="Acyl-CoA N-acyltransferases (Nat)"/>
    <property type="match status" value="1"/>
</dbReference>
<dbReference type="RefSeq" id="WP_213754102.1">
    <property type="nucleotide sequence ID" value="NZ_JAHCQH010000014.1"/>
</dbReference>
<dbReference type="Proteomes" id="UP001166585">
    <property type="component" value="Unassembled WGS sequence"/>
</dbReference>
<reference evidence="1" key="1">
    <citation type="submission" date="2021-05" db="EMBL/GenBank/DDBJ databases">
        <authorList>
            <person name="Sun Q."/>
            <person name="Inoue M."/>
        </authorList>
    </citation>
    <scope>NUCLEOTIDE SEQUENCE</scope>
    <source>
        <strain evidence="1">VKM B-3255</strain>
    </source>
</reference>
<evidence type="ECO:0008006" key="3">
    <source>
        <dbReference type="Google" id="ProtNLM"/>
    </source>
</evidence>